<dbReference type="Proteomes" id="UP001150879">
    <property type="component" value="Unassembled WGS sequence"/>
</dbReference>
<dbReference type="AlphaFoldDB" id="A0A9W9MFN5"/>
<name>A0A9W9MFN5_9EURO</name>
<evidence type="ECO:0000313" key="3">
    <source>
        <dbReference type="Proteomes" id="UP001150879"/>
    </source>
</evidence>
<dbReference type="EMBL" id="JAPQKP010000003">
    <property type="protein sequence ID" value="KAJ5200379.1"/>
    <property type="molecule type" value="Genomic_DNA"/>
</dbReference>
<reference evidence="2" key="2">
    <citation type="journal article" date="2023" name="IMA Fungus">
        <title>Comparative genomic study of the Penicillium genus elucidates a diverse pangenome and 15 lateral gene transfer events.</title>
        <authorList>
            <person name="Petersen C."/>
            <person name="Sorensen T."/>
            <person name="Nielsen M.R."/>
            <person name="Sondergaard T.E."/>
            <person name="Sorensen J.L."/>
            <person name="Fitzpatrick D.A."/>
            <person name="Frisvad J.C."/>
            <person name="Nielsen K.L."/>
        </authorList>
    </citation>
    <scope>NUCLEOTIDE SEQUENCE</scope>
    <source>
        <strain evidence="2">IBT 16849</strain>
    </source>
</reference>
<protein>
    <submittedName>
        <fullName evidence="2">Uncharacterized protein</fullName>
    </submittedName>
</protein>
<keyword evidence="3" id="KW-1185">Reference proteome</keyword>
<sequence>MFGGPPSKGKKITCPTRGQASPALRPQNPYQLKTLRPEYSLLPYSRNSNGSL</sequence>
<feature type="region of interest" description="Disordered" evidence="1">
    <location>
        <begin position="1"/>
        <end position="31"/>
    </location>
</feature>
<gene>
    <name evidence="2" type="ORF">N7472_005583</name>
</gene>
<organism evidence="2 3">
    <name type="scientific">Penicillium cf. griseofulvum</name>
    <dbReference type="NCBI Taxonomy" id="2972120"/>
    <lineage>
        <taxon>Eukaryota</taxon>
        <taxon>Fungi</taxon>
        <taxon>Dikarya</taxon>
        <taxon>Ascomycota</taxon>
        <taxon>Pezizomycotina</taxon>
        <taxon>Eurotiomycetes</taxon>
        <taxon>Eurotiomycetidae</taxon>
        <taxon>Eurotiales</taxon>
        <taxon>Aspergillaceae</taxon>
        <taxon>Penicillium</taxon>
    </lineage>
</organism>
<evidence type="ECO:0000256" key="1">
    <source>
        <dbReference type="SAM" id="MobiDB-lite"/>
    </source>
</evidence>
<accession>A0A9W9MFN5</accession>
<reference evidence="2" key="1">
    <citation type="submission" date="2022-11" db="EMBL/GenBank/DDBJ databases">
        <authorList>
            <person name="Petersen C."/>
        </authorList>
    </citation>
    <scope>NUCLEOTIDE SEQUENCE</scope>
    <source>
        <strain evidence="2">IBT 16849</strain>
    </source>
</reference>
<evidence type="ECO:0000313" key="2">
    <source>
        <dbReference type="EMBL" id="KAJ5200379.1"/>
    </source>
</evidence>
<comment type="caution">
    <text evidence="2">The sequence shown here is derived from an EMBL/GenBank/DDBJ whole genome shotgun (WGS) entry which is preliminary data.</text>
</comment>
<proteinExistence type="predicted"/>